<accession>A0AAJ1U4X5</accession>
<organism evidence="2 3">
    <name type="scientific">Nocardioides zeae</name>
    <dbReference type="NCBI Taxonomy" id="1457234"/>
    <lineage>
        <taxon>Bacteria</taxon>
        <taxon>Bacillati</taxon>
        <taxon>Actinomycetota</taxon>
        <taxon>Actinomycetes</taxon>
        <taxon>Propionibacteriales</taxon>
        <taxon>Nocardioidaceae</taxon>
        <taxon>Nocardioides</taxon>
    </lineage>
</organism>
<evidence type="ECO:0000256" key="1">
    <source>
        <dbReference type="SAM" id="MobiDB-lite"/>
    </source>
</evidence>
<feature type="region of interest" description="Disordered" evidence="1">
    <location>
        <begin position="1"/>
        <end position="27"/>
    </location>
</feature>
<evidence type="ECO:0000313" key="2">
    <source>
        <dbReference type="EMBL" id="MDQ1105223.1"/>
    </source>
</evidence>
<dbReference type="AlphaFoldDB" id="A0AAJ1U4X5"/>
<reference evidence="2" key="1">
    <citation type="submission" date="2023-07" db="EMBL/GenBank/DDBJ databases">
        <title>Functional and genomic diversity of the sorghum phyllosphere microbiome.</title>
        <authorList>
            <person name="Shade A."/>
        </authorList>
    </citation>
    <scope>NUCLEOTIDE SEQUENCE</scope>
    <source>
        <strain evidence="2">SORGH_AS_1067</strain>
    </source>
</reference>
<feature type="compositionally biased region" description="Pro residues" evidence="1">
    <location>
        <begin position="130"/>
        <end position="140"/>
    </location>
</feature>
<dbReference type="RefSeq" id="WP_307201250.1">
    <property type="nucleotide sequence ID" value="NZ_JAUTAN010000001.1"/>
</dbReference>
<protein>
    <submittedName>
        <fullName evidence="2">Uncharacterized protein</fullName>
    </submittedName>
</protein>
<dbReference type="Proteomes" id="UP001239215">
    <property type="component" value="Unassembled WGS sequence"/>
</dbReference>
<comment type="caution">
    <text evidence="2">The sequence shown here is derived from an EMBL/GenBank/DDBJ whole genome shotgun (WGS) entry which is preliminary data.</text>
</comment>
<proteinExistence type="predicted"/>
<feature type="region of interest" description="Disordered" evidence="1">
    <location>
        <begin position="127"/>
        <end position="148"/>
    </location>
</feature>
<name>A0AAJ1U4X5_9ACTN</name>
<evidence type="ECO:0000313" key="3">
    <source>
        <dbReference type="Proteomes" id="UP001239215"/>
    </source>
</evidence>
<gene>
    <name evidence="2" type="ORF">QE405_002507</name>
</gene>
<sequence length="148" mass="16336">MTRPDDGWRSPVAGRLPARATSVPAPPRTNVAAVNEHIEAHLPRALSAFRSETGRLPKLDSGLPGAPRRRFDPVAEVLRRTDDRELHALAVAVRRGEADERELRRHPVFVRTMRVVAAERLAAYEGLEVPTPPYQPPPRPAGAADLPR</sequence>
<dbReference type="EMBL" id="JAUTAN010000001">
    <property type="protein sequence ID" value="MDQ1105223.1"/>
    <property type="molecule type" value="Genomic_DNA"/>
</dbReference>